<proteinExistence type="predicted"/>
<dbReference type="AlphaFoldDB" id="A0A2S2NXG5"/>
<name>A0A2S2NXG5_SCHGA</name>
<evidence type="ECO:0000313" key="1">
    <source>
        <dbReference type="EMBL" id="MBY21921.1"/>
    </source>
</evidence>
<gene>
    <name evidence="1" type="ORF">g.1586</name>
</gene>
<protein>
    <submittedName>
        <fullName evidence="1">Uncharacterized protein</fullName>
    </submittedName>
</protein>
<dbReference type="EMBL" id="GGMR01009302">
    <property type="protein sequence ID" value="MBY21921.1"/>
    <property type="molecule type" value="Transcribed_RNA"/>
</dbReference>
<sequence length="156" mass="18295">MAVIMSRRYRRHRYHRNLRKISKIDKALDKEIIRFFGNIGNFRNDTRRQGTSNLKEVERALGWISEKTDCIMCGSFLVEMSKDACCQSCLEMWVFLDDGRKCPFCDQLLKDVLNRRQVDKLCGLVGLKTKNLTKSGHFTQALVEYRTQKLNMKIPN</sequence>
<accession>A0A2S2NXG5</accession>
<organism evidence="1">
    <name type="scientific">Schizaphis graminum</name>
    <name type="common">Green bug aphid</name>
    <dbReference type="NCBI Taxonomy" id="13262"/>
    <lineage>
        <taxon>Eukaryota</taxon>
        <taxon>Metazoa</taxon>
        <taxon>Ecdysozoa</taxon>
        <taxon>Arthropoda</taxon>
        <taxon>Hexapoda</taxon>
        <taxon>Insecta</taxon>
        <taxon>Pterygota</taxon>
        <taxon>Neoptera</taxon>
        <taxon>Paraneoptera</taxon>
        <taxon>Hemiptera</taxon>
        <taxon>Sternorrhyncha</taxon>
        <taxon>Aphidomorpha</taxon>
        <taxon>Aphidoidea</taxon>
        <taxon>Aphididae</taxon>
        <taxon>Aphidini</taxon>
        <taxon>Schizaphis</taxon>
    </lineage>
</organism>
<reference evidence="1" key="1">
    <citation type="submission" date="2018-04" db="EMBL/GenBank/DDBJ databases">
        <title>Transcriptome of Schizaphis graminum biotype I.</title>
        <authorList>
            <person name="Scully E.D."/>
            <person name="Geib S.M."/>
            <person name="Palmer N.A."/>
            <person name="Koch K."/>
            <person name="Bradshaw J."/>
            <person name="Heng-Moss T."/>
            <person name="Sarath G."/>
        </authorList>
    </citation>
    <scope>NUCLEOTIDE SEQUENCE</scope>
</reference>